<reference evidence="11" key="1">
    <citation type="journal article" date="2020" name="Nature">
        <title>Giant virus diversity and host interactions through global metagenomics.</title>
        <authorList>
            <person name="Schulz F."/>
            <person name="Roux S."/>
            <person name="Paez-Espino D."/>
            <person name="Jungbluth S."/>
            <person name="Walsh D.A."/>
            <person name="Denef V.J."/>
            <person name="McMahon K.D."/>
            <person name="Konstantinidis K.T."/>
            <person name="Eloe-Fadrosh E.A."/>
            <person name="Kyrpides N.C."/>
            <person name="Woyke T."/>
        </authorList>
    </citation>
    <scope>NUCLEOTIDE SEQUENCE</scope>
    <source>
        <strain evidence="11">GVMAG-M-3300027759-42</strain>
    </source>
</reference>
<keyword evidence="8" id="KW-1133">Transmembrane helix</keyword>
<organism evidence="11">
    <name type="scientific">viral metagenome</name>
    <dbReference type="NCBI Taxonomy" id="1070528"/>
    <lineage>
        <taxon>unclassified sequences</taxon>
        <taxon>metagenomes</taxon>
        <taxon>organismal metagenomes</taxon>
    </lineage>
</organism>
<dbReference type="GO" id="GO:0000166">
    <property type="term" value="F:nucleotide binding"/>
    <property type="evidence" value="ECO:0007669"/>
    <property type="project" value="UniProtKB-KW"/>
</dbReference>
<evidence type="ECO:0000256" key="5">
    <source>
        <dbReference type="ARBA" id="ARBA00022692"/>
    </source>
</evidence>
<keyword evidence="4" id="KW-0808">Transferase</keyword>
<dbReference type="Pfam" id="PF02434">
    <property type="entry name" value="Fringe"/>
    <property type="match status" value="1"/>
</dbReference>
<proteinExistence type="predicted"/>
<comment type="pathway">
    <text evidence="2">Protein modification; protein glycosylation.</text>
</comment>
<sequence>MKLIVFVHTCTQYEYSRGKLIEETWGNQSDIVFITDNPNCTLKKHIYIGPYEKGFTYNPMSLYKMFYYFIENYDDYDWFMIIDDDSYLYIEKLKQYLSFFDKDQPYMIGDFLNWIKYNPKYCNDYNAWVSGGPGIVFTQSCIVKFIQLMVTKEVREANHDKWLQNLFEESDKSIRRVDCPGFHQYGAKELLEKYSKDNNNIVSVHLERNMELLFEFHERNQVRNFPLLNPPFSN</sequence>
<dbReference type="EMBL" id="MN740446">
    <property type="protein sequence ID" value="QHU26904.1"/>
    <property type="molecule type" value="Genomic_DNA"/>
</dbReference>
<keyword evidence="3" id="KW-0328">Glycosyltransferase</keyword>
<protein>
    <recommendedName>
        <fullName evidence="10">Fringe-like glycosyltransferase domain-containing protein</fullName>
    </recommendedName>
</protein>
<name>A0A6C0LBA5_9ZZZZ</name>
<evidence type="ECO:0000256" key="4">
    <source>
        <dbReference type="ARBA" id="ARBA00022679"/>
    </source>
</evidence>
<evidence type="ECO:0000313" key="11">
    <source>
        <dbReference type="EMBL" id="QHU26904.1"/>
    </source>
</evidence>
<accession>A0A6C0LBA5</accession>
<keyword evidence="5" id="KW-0812">Transmembrane</keyword>
<evidence type="ECO:0000259" key="10">
    <source>
        <dbReference type="Pfam" id="PF02434"/>
    </source>
</evidence>
<evidence type="ECO:0000256" key="9">
    <source>
        <dbReference type="ARBA" id="ARBA00023136"/>
    </source>
</evidence>
<evidence type="ECO:0000256" key="3">
    <source>
        <dbReference type="ARBA" id="ARBA00022676"/>
    </source>
</evidence>
<evidence type="ECO:0000256" key="7">
    <source>
        <dbReference type="ARBA" id="ARBA00022968"/>
    </source>
</evidence>
<keyword evidence="6" id="KW-0547">Nucleotide-binding</keyword>
<dbReference type="AlphaFoldDB" id="A0A6C0LBA5"/>
<keyword evidence="9" id="KW-0472">Membrane</keyword>
<dbReference type="InterPro" id="IPR003378">
    <property type="entry name" value="Fringe-like_glycosylTrfase"/>
</dbReference>
<dbReference type="GO" id="GO:0016020">
    <property type="term" value="C:membrane"/>
    <property type="evidence" value="ECO:0007669"/>
    <property type="project" value="UniProtKB-SubCell"/>
</dbReference>
<evidence type="ECO:0000256" key="8">
    <source>
        <dbReference type="ARBA" id="ARBA00022989"/>
    </source>
</evidence>
<evidence type="ECO:0000256" key="6">
    <source>
        <dbReference type="ARBA" id="ARBA00022741"/>
    </source>
</evidence>
<dbReference type="InterPro" id="IPR026050">
    <property type="entry name" value="C1GALT1/C1GALT1_chp1"/>
</dbReference>
<comment type="subcellular location">
    <subcellularLocation>
        <location evidence="1">Membrane</location>
        <topology evidence="1">Single-pass type II membrane protein</topology>
    </subcellularLocation>
</comment>
<keyword evidence="7" id="KW-0735">Signal-anchor</keyword>
<dbReference type="PANTHER" id="PTHR23033">
    <property type="entry name" value="BETA1,3-GALACTOSYLTRANSFERASE"/>
    <property type="match status" value="1"/>
</dbReference>
<evidence type="ECO:0000256" key="1">
    <source>
        <dbReference type="ARBA" id="ARBA00004606"/>
    </source>
</evidence>
<dbReference type="GO" id="GO:0016757">
    <property type="term" value="F:glycosyltransferase activity"/>
    <property type="evidence" value="ECO:0007669"/>
    <property type="project" value="UniProtKB-KW"/>
</dbReference>
<feature type="domain" description="Fringe-like glycosyltransferase" evidence="10">
    <location>
        <begin position="4"/>
        <end position="197"/>
    </location>
</feature>
<evidence type="ECO:0000256" key="2">
    <source>
        <dbReference type="ARBA" id="ARBA00004922"/>
    </source>
</evidence>
<dbReference type="Gene3D" id="3.90.550.50">
    <property type="match status" value="1"/>
</dbReference>